<proteinExistence type="predicted"/>
<gene>
    <name evidence="4" type="ORF">PVAND_016432</name>
</gene>
<dbReference type="OrthoDB" id="7741483at2759"/>
<keyword evidence="1 3" id="KW-0732">Signal</keyword>
<keyword evidence="2" id="KW-0812">Transmembrane</keyword>
<feature type="chain" id="PRO_5039899395" evidence="3">
    <location>
        <begin position="20"/>
        <end position="282"/>
    </location>
</feature>
<feature type="signal peptide" evidence="3">
    <location>
        <begin position="1"/>
        <end position="19"/>
    </location>
</feature>
<dbReference type="EMBL" id="JADBJN010000004">
    <property type="protein sequence ID" value="KAG5668493.1"/>
    <property type="molecule type" value="Genomic_DNA"/>
</dbReference>
<dbReference type="AlphaFoldDB" id="A0A9J6BFE9"/>
<accession>A0A9J6BFE9</accession>
<protein>
    <submittedName>
        <fullName evidence="4">Uncharacterized protein</fullName>
    </submittedName>
</protein>
<dbReference type="SUPFAM" id="SSF52058">
    <property type="entry name" value="L domain-like"/>
    <property type="match status" value="1"/>
</dbReference>
<dbReference type="Pfam" id="PF13855">
    <property type="entry name" value="LRR_8"/>
    <property type="match status" value="1"/>
</dbReference>
<sequence>MKYFVCFLIFIIKLSSIKSITIECDHETNNWIYHNQIYICNVISEPKIIHPNTKITQVIEQKHEINKTQADVNGLLISHKTVQYFPHGLENFFKNLTVIQIQSCDLKEIKKEDLRPLRKLKALYLPSNLIHLIEKDTFMYNLNLEVIWLNQNNIKYIDPNVFDHLNQLISLNLLGSVHDLGRASTQIEVQKVVTNVKEIFGFASVLWEDNQELTTEVAHYKTFFEISLVFNLLVLFGFVAYGSIKIAKKYRRSNKIHDESKISTLTELYEFQSRFRNANFNE</sequence>
<keyword evidence="2" id="KW-1133">Transmembrane helix</keyword>
<organism evidence="4 5">
    <name type="scientific">Polypedilum vanderplanki</name>
    <name type="common">Sleeping chironomid midge</name>
    <dbReference type="NCBI Taxonomy" id="319348"/>
    <lineage>
        <taxon>Eukaryota</taxon>
        <taxon>Metazoa</taxon>
        <taxon>Ecdysozoa</taxon>
        <taxon>Arthropoda</taxon>
        <taxon>Hexapoda</taxon>
        <taxon>Insecta</taxon>
        <taxon>Pterygota</taxon>
        <taxon>Neoptera</taxon>
        <taxon>Endopterygota</taxon>
        <taxon>Diptera</taxon>
        <taxon>Nematocera</taxon>
        <taxon>Chironomoidea</taxon>
        <taxon>Chironomidae</taxon>
        <taxon>Chironominae</taxon>
        <taxon>Polypedilum</taxon>
        <taxon>Polypedilum</taxon>
    </lineage>
</organism>
<name>A0A9J6BFE9_POLVA</name>
<evidence type="ECO:0000313" key="5">
    <source>
        <dbReference type="Proteomes" id="UP001107558"/>
    </source>
</evidence>
<keyword evidence="5" id="KW-1185">Reference proteome</keyword>
<dbReference type="InterPro" id="IPR032675">
    <property type="entry name" value="LRR_dom_sf"/>
</dbReference>
<evidence type="ECO:0000256" key="2">
    <source>
        <dbReference type="SAM" id="Phobius"/>
    </source>
</evidence>
<dbReference type="InterPro" id="IPR050328">
    <property type="entry name" value="Dev_Immune_Receptor"/>
</dbReference>
<evidence type="ECO:0000256" key="3">
    <source>
        <dbReference type="SAM" id="SignalP"/>
    </source>
</evidence>
<keyword evidence="2" id="KW-0472">Membrane</keyword>
<dbReference type="Proteomes" id="UP001107558">
    <property type="component" value="Chromosome 4"/>
</dbReference>
<reference evidence="4" key="1">
    <citation type="submission" date="2021-03" db="EMBL/GenBank/DDBJ databases">
        <title>Chromosome level genome of the anhydrobiotic midge Polypedilum vanderplanki.</title>
        <authorList>
            <person name="Yoshida Y."/>
            <person name="Kikawada T."/>
            <person name="Gusev O."/>
        </authorList>
    </citation>
    <scope>NUCLEOTIDE SEQUENCE</scope>
    <source>
        <strain evidence="4">NIAS01</strain>
        <tissue evidence="4">Whole body or cell culture</tissue>
    </source>
</reference>
<dbReference type="PANTHER" id="PTHR24373">
    <property type="entry name" value="SLIT RELATED LEUCINE-RICH REPEAT NEURONAL PROTEIN"/>
    <property type="match status" value="1"/>
</dbReference>
<evidence type="ECO:0000313" key="4">
    <source>
        <dbReference type="EMBL" id="KAG5668493.1"/>
    </source>
</evidence>
<evidence type="ECO:0000256" key="1">
    <source>
        <dbReference type="ARBA" id="ARBA00022729"/>
    </source>
</evidence>
<dbReference type="Gene3D" id="3.80.10.10">
    <property type="entry name" value="Ribonuclease Inhibitor"/>
    <property type="match status" value="1"/>
</dbReference>
<dbReference type="InterPro" id="IPR001611">
    <property type="entry name" value="Leu-rich_rpt"/>
</dbReference>
<dbReference type="PANTHER" id="PTHR24373:SF275">
    <property type="entry name" value="TIR DOMAIN-CONTAINING PROTEIN"/>
    <property type="match status" value="1"/>
</dbReference>
<comment type="caution">
    <text evidence="4">The sequence shown here is derived from an EMBL/GenBank/DDBJ whole genome shotgun (WGS) entry which is preliminary data.</text>
</comment>
<feature type="transmembrane region" description="Helical" evidence="2">
    <location>
        <begin position="223"/>
        <end position="244"/>
    </location>
</feature>